<dbReference type="Pfam" id="PF01734">
    <property type="entry name" value="Patatin"/>
    <property type="match status" value="1"/>
</dbReference>
<dbReference type="InterPro" id="IPR052580">
    <property type="entry name" value="Lipid_Hydrolase"/>
</dbReference>
<dbReference type="InterPro" id="IPR016035">
    <property type="entry name" value="Acyl_Trfase/lysoPLipase"/>
</dbReference>
<proteinExistence type="predicted"/>
<dbReference type="PANTHER" id="PTHR46394:SF1">
    <property type="entry name" value="PNPLA DOMAIN-CONTAINING PROTEIN"/>
    <property type="match status" value="1"/>
</dbReference>
<feature type="domain" description="PNPLA" evidence="3">
    <location>
        <begin position="5"/>
        <end position="260"/>
    </location>
</feature>
<dbReference type="GO" id="GO:0016787">
    <property type="term" value="F:hydrolase activity"/>
    <property type="evidence" value="ECO:0007669"/>
    <property type="project" value="UniProtKB-UniRule"/>
</dbReference>
<feature type="active site" description="Nucleophile" evidence="2">
    <location>
        <position position="38"/>
    </location>
</feature>
<dbReference type="Proteomes" id="UP000215027">
    <property type="component" value="Chromosome I"/>
</dbReference>
<organism evidence="4 5">
    <name type="scientific">Candidatus Promineifilum breve</name>
    <dbReference type="NCBI Taxonomy" id="1806508"/>
    <lineage>
        <taxon>Bacteria</taxon>
        <taxon>Bacillati</taxon>
        <taxon>Chloroflexota</taxon>
        <taxon>Ardenticatenia</taxon>
        <taxon>Candidatus Promineifilales</taxon>
        <taxon>Candidatus Promineifilaceae</taxon>
        <taxon>Candidatus Promineifilum</taxon>
    </lineage>
</organism>
<evidence type="ECO:0000256" key="2">
    <source>
        <dbReference type="PROSITE-ProRule" id="PRU01161"/>
    </source>
</evidence>
<evidence type="ECO:0000313" key="4">
    <source>
        <dbReference type="EMBL" id="CUS01914.1"/>
    </source>
</evidence>
<feature type="active site" description="Proton acceptor" evidence="2">
    <location>
        <position position="247"/>
    </location>
</feature>
<reference evidence="4" key="1">
    <citation type="submission" date="2016-01" db="EMBL/GenBank/DDBJ databases">
        <authorList>
            <person name="Mcilroy J.S."/>
            <person name="Karst M S."/>
            <person name="Albertsen M."/>
        </authorList>
    </citation>
    <scope>NUCLEOTIDE SEQUENCE</scope>
    <source>
        <strain evidence="4">Cfx-K</strain>
    </source>
</reference>
<feature type="short sequence motif" description="DGA/G" evidence="2">
    <location>
        <begin position="247"/>
        <end position="249"/>
    </location>
</feature>
<dbReference type="EMBL" id="LN890655">
    <property type="protein sequence ID" value="CUS01914.1"/>
    <property type="molecule type" value="Genomic_DNA"/>
</dbReference>
<dbReference type="RefSeq" id="WP_095041589.1">
    <property type="nucleotide sequence ID" value="NZ_LN890655.1"/>
</dbReference>
<name>A0A160SY25_9CHLR</name>
<dbReference type="PANTHER" id="PTHR46394">
    <property type="entry name" value="ANNEXIN"/>
    <property type="match status" value="1"/>
</dbReference>
<dbReference type="GO" id="GO:0016042">
    <property type="term" value="P:lipid catabolic process"/>
    <property type="evidence" value="ECO:0007669"/>
    <property type="project" value="UniProtKB-UniRule"/>
</dbReference>
<sequence length="401" mass="43358">MQYDLVLEGGGAKGMAFVGAMREFEAAGHTIGRIIGSSAGAITAVSLAAGYTAAEMQATLSERAGDEPVFTTFLGTPPAPPEPAESALAEFFRAMDLSGLPEWAEGRLEKRLLGTLAGNATGRQLLSFFDYGGFYSADAFVSWLERKLNEGQFRGRRRNFGQATFAELYEATGVELSLTTSDTTMNRLHILNHRTTPRLPAVWGARMSMSFPLLWQEVVWREEWGMLHATRDGRPVQIPLTGNVMVDGGMLSNFPIELFVSREPGVTSVMGSETSTAVLGFLIDESLPVKDAPPPAAGSPLSSRLGSLRTAQRLRGLVDTLTSARDKAVIDENTRRVVRLPAKTYGTIEFGMSDARRDALVNAAAAATRDYFARHTGGLEALDDGPTAESDRIATNLLNYE</sequence>
<feature type="short sequence motif" description="GXSXG" evidence="2">
    <location>
        <begin position="36"/>
        <end position="40"/>
    </location>
</feature>
<dbReference type="KEGG" id="pbf:CFX0092_A0033"/>
<dbReference type="OrthoDB" id="146928at2"/>
<keyword evidence="2" id="KW-0442">Lipid degradation</keyword>
<evidence type="ECO:0000256" key="1">
    <source>
        <dbReference type="ARBA" id="ARBA00023098"/>
    </source>
</evidence>
<accession>A0A160SY25</accession>
<dbReference type="SUPFAM" id="SSF52151">
    <property type="entry name" value="FabD/lysophospholipase-like"/>
    <property type="match status" value="1"/>
</dbReference>
<protein>
    <recommendedName>
        <fullName evidence="3">PNPLA domain-containing protein</fullName>
    </recommendedName>
</protein>
<keyword evidence="5" id="KW-1185">Reference proteome</keyword>
<gene>
    <name evidence="4" type="ORF">CFX0092_A0033</name>
</gene>
<dbReference type="Gene3D" id="3.40.1090.10">
    <property type="entry name" value="Cytosolic phospholipase A2 catalytic domain"/>
    <property type="match status" value="1"/>
</dbReference>
<evidence type="ECO:0000313" key="5">
    <source>
        <dbReference type="Proteomes" id="UP000215027"/>
    </source>
</evidence>
<keyword evidence="2" id="KW-0378">Hydrolase</keyword>
<dbReference type="AlphaFoldDB" id="A0A160SY25"/>
<dbReference type="InterPro" id="IPR002641">
    <property type="entry name" value="PNPLA_dom"/>
</dbReference>
<feature type="short sequence motif" description="GXGXXG" evidence="2">
    <location>
        <begin position="9"/>
        <end position="14"/>
    </location>
</feature>
<keyword evidence="1 2" id="KW-0443">Lipid metabolism</keyword>
<evidence type="ECO:0000259" key="3">
    <source>
        <dbReference type="PROSITE" id="PS51635"/>
    </source>
</evidence>
<dbReference type="PROSITE" id="PS51635">
    <property type="entry name" value="PNPLA"/>
    <property type="match status" value="1"/>
</dbReference>